<dbReference type="AlphaFoldDB" id="A0A919QMU5"/>
<accession>A0A919QMU5</accession>
<dbReference type="InterPro" id="IPR024465">
    <property type="entry name" value="DUF2399"/>
</dbReference>
<feature type="domain" description="DUF2399" evidence="1">
    <location>
        <begin position="266"/>
        <end position="411"/>
    </location>
</feature>
<dbReference type="Proteomes" id="UP000640052">
    <property type="component" value="Unassembled WGS sequence"/>
</dbReference>
<dbReference type="NCBIfam" id="TIGR02679">
    <property type="entry name" value="TIGR02679 family protein"/>
    <property type="match status" value="1"/>
</dbReference>
<evidence type="ECO:0000313" key="3">
    <source>
        <dbReference type="EMBL" id="GIH29037.1"/>
    </source>
</evidence>
<proteinExistence type="predicted"/>
<organism evidence="3 4">
    <name type="scientific">Acrocarpospora phusangensis</name>
    <dbReference type="NCBI Taxonomy" id="1070424"/>
    <lineage>
        <taxon>Bacteria</taxon>
        <taxon>Bacillati</taxon>
        <taxon>Actinomycetota</taxon>
        <taxon>Actinomycetes</taxon>
        <taxon>Streptosporangiales</taxon>
        <taxon>Streptosporangiaceae</taxon>
        <taxon>Acrocarpospora</taxon>
    </lineage>
</organism>
<evidence type="ECO:0000259" key="2">
    <source>
        <dbReference type="Pfam" id="PF11796"/>
    </source>
</evidence>
<feature type="domain" description="Conserved hypothetical protein CHP02679 N terminus" evidence="2">
    <location>
        <begin position="39"/>
        <end position="244"/>
    </location>
</feature>
<dbReference type="EMBL" id="BOOA01000106">
    <property type="protein sequence ID" value="GIH29037.1"/>
    <property type="molecule type" value="Genomic_DNA"/>
</dbReference>
<sequence>MTDEMVAPDADRLRRLIGGEALAWLVERARQRIARDASLTGTVTLPAPTQEQRRALAALLGRRPATGSSLTVNLRDVDELLRNTGHGGLVAAVTALSGPVDSVPDVRRRAETAWRKAFRPLDEAVAGRPELGSWRAWLDATGLPRRLAPDPADAAVLLGRLALVLGRLPSPSIPLGRLAAETCGDAHALDDERPLATLVLSAIRALAGRSFTAESSAEARRATWASAGVHLDELSSTVLTLGLAADPATPLGSVLGAQTAAGEPTRLTLRQLRRHSTPIKAARVHLCENPVVVAAAADDLGPECPPLVCVSGRPTAAVWRLLTLLSDGGATFLYHGDFDWGGVGIAASVHARFGFIPWRYTAADYLAAPSGRRLRGRPGPTPWDPSLSAAMISRTLCVEEELLLAVLLADLSKS</sequence>
<evidence type="ECO:0000313" key="4">
    <source>
        <dbReference type="Proteomes" id="UP000640052"/>
    </source>
</evidence>
<dbReference type="RefSeq" id="WP_239162255.1">
    <property type="nucleotide sequence ID" value="NZ_BOOA01000106.1"/>
</dbReference>
<comment type="caution">
    <text evidence="3">The sequence shown here is derived from an EMBL/GenBank/DDBJ whole genome shotgun (WGS) entry which is preliminary data.</text>
</comment>
<evidence type="ECO:0000259" key="1">
    <source>
        <dbReference type="Pfam" id="PF09664"/>
    </source>
</evidence>
<evidence type="ECO:0008006" key="5">
    <source>
        <dbReference type="Google" id="ProtNLM"/>
    </source>
</evidence>
<dbReference type="Pfam" id="PF11796">
    <property type="entry name" value="DUF3323"/>
    <property type="match status" value="1"/>
</dbReference>
<name>A0A919QMU5_9ACTN</name>
<protein>
    <recommendedName>
        <fullName evidence="5">TIGR02679 family protein</fullName>
    </recommendedName>
</protein>
<keyword evidence="4" id="KW-1185">Reference proteome</keyword>
<dbReference type="InterPro" id="IPR013495">
    <property type="entry name" value="CHP02679"/>
</dbReference>
<dbReference type="Pfam" id="PF09664">
    <property type="entry name" value="DUF2399"/>
    <property type="match status" value="1"/>
</dbReference>
<dbReference type="InterPro" id="IPR024466">
    <property type="entry name" value="CHP02679_N"/>
</dbReference>
<reference evidence="3" key="1">
    <citation type="submission" date="2021-01" db="EMBL/GenBank/DDBJ databases">
        <title>Whole genome shotgun sequence of Acrocarpospora phusangensis NBRC 108782.</title>
        <authorList>
            <person name="Komaki H."/>
            <person name="Tamura T."/>
        </authorList>
    </citation>
    <scope>NUCLEOTIDE SEQUENCE</scope>
    <source>
        <strain evidence="3">NBRC 108782</strain>
    </source>
</reference>
<gene>
    <name evidence="3" type="ORF">Aph01nite_73470</name>
</gene>